<comment type="caution">
    <text evidence="1">The sequence shown here is derived from an EMBL/GenBank/DDBJ whole genome shotgun (WGS) entry which is preliminary data.</text>
</comment>
<dbReference type="EMBL" id="JACIGK010000048">
    <property type="protein sequence ID" value="MBB4268075.1"/>
    <property type="molecule type" value="Genomic_DNA"/>
</dbReference>
<evidence type="ECO:0000313" key="2">
    <source>
        <dbReference type="Proteomes" id="UP000554286"/>
    </source>
</evidence>
<dbReference type="AlphaFoldDB" id="A0A7W6RGC5"/>
<keyword evidence="2" id="KW-1185">Reference proteome</keyword>
<accession>A0A7W6RGC5</accession>
<sequence length="42" mass="4291">ATPARWMGGDAPTWQTAAGAFDLVVLTHDGTDLLAAHVGGLE</sequence>
<reference evidence="1 2" key="1">
    <citation type="submission" date="2020-08" db="EMBL/GenBank/DDBJ databases">
        <title>Genome sequencing of Purple Non-Sulfur Bacteria from various extreme environments.</title>
        <authorList>
            <person name="Mayer M."/>
        </authorList>
    </citation>
    <scope>NUCLEOTIDE SEQUENCE [LARGE SCALE GENOMIC DNA]</scope>
    <source>
        <strain evidence="1 2">JA131</strain>
    </source>
</reference>
<dbReference type="Proteomes" id="UP000554286">
    <property type="component" value="Unassembled WGS sequence"/>
</dbReference>
<feature type="non-terminal residue" evidence="1">
    <location>
        <position position="1"/>
    </location>
</feature>
<organism evidence="1 2">
    <name type="scientific">Roseospira visakhapatnamensis</name>
    <dbReference type="NCBI Taxonomy" id="390880"/>
    <lineage>
        <taxon>Bacteria</taxon>
        <taxon>Pseudomonadati</taxon>
        <taxon>Pseudomonadota</taxon>
        <taxon>Alphaproteobacteria</taxon>
        <taxon>Rhodospirillales</taxon>
        <taxon>Rhodospirillaceae</taxon>
        <taxon>Roseospira</taxon>
    </lineage>
</organism>
<gene>
    <name evidence="1" type="ORF">GGD89_003729</name>
</gene>
<evidence type="ECO:0000313" key="1">
    <source>
        <dbReference type="EMBL" id="MBB4268075.1"/>
    </source>
</evidence>
<proteinExistence type="predicted"/>
<protein>
    <submittedName>
        <fullName evidence="1">Uncharacterized protein</fullName>
    </submittedName>
</protein>
<name>A0A7W6RGC5_9PROT</name>